<evidence type="ECO:0000313" key="6">
    <source>
        <dbReference type="EMBL" id="KAK5537635.1"/>
    </source>
</evidence>
<dbReference type="Gene3D" id="1.25.40.20">
    <property type="entry name" value="Ankyrin repeat-containing domain"/>
    <property type="match status" value="3"/>
</dbReference>
<dbReference type="PANTHER" id="PTHR19848:SF8">
    <property type="entry name" value="F-BOX AND WD REPEAT DOMAIN CONTAINING 7"/>
    <property type="match status" value="1"/>
</dbReference>
<dbReference type="InterPro" id="IPR015943">
    <property type="entry name" value="WD40/YVTN_repeat-like_dom_sf"/>
</dbReference>
<reference evidence="6 7" key="1">
    <citation type="submission" date="2023-06" db="EMBL/GenBank/DDBJ databases">
        <title>Black Yeasts Isolated from many extreme environments.</title>
        <authorList>
            <person name="Coleine C."/>
            <person name="Stajich J.E."/>
            <person name="Selbmann L."/>
        </authorList>
    </citation>
    <scope>NUCLEOTIDE SEQUENCE [LARGE SCALE GENOMIC DNA]</scope>
    <source>
        <strain evidence="6 7">CCFEE 5887</strain>
    </source>
</reference>
<evidence type="ECO:0000256" key="2">
    <source>
        <dbReference type="ARBA" id="ARBA00022737"/>
    </source>
</evidence>
<dbReference type="Gene3D" id="2.130.10.10">
    <property type="entry name" value="YVTN repeat-like/Quinoprotein amine dehydrogenase"/>
    <property type="match status" value="1"/>
</dbReference>
<dbReference type="PROSITE" id="PS50294">
    <property type="entry name" value="WD_REPEATS_REGION"/>
    <property type="match status" value="1"/>
</dbReference>
<dbReference type="SUPFAM" id="SSF48403">
    <property type="entry name" value="Ankyrin repeat"/>
    <property type="match status" value="1"/>
</dbReference>
<feature type="repeat" description="WD" evidence="4">
    <location>
        <begin position="1042"/>
        <end position="1083"/>
    </location>
</feature>
<feature type="region of interest" description="Disordered" evidence="5">
    <location>
        <begin position="500"/>
        <end position="537"/>
    </location>
</feature>
<feature type="repeat" description="ANK" evidence="3">
    <location>
        <begin position="781"/>
        <end position="813"/>
    </location>
</feature>
<gene>
    <name evidence="6" type="primary">TUP1_2</name>
    <name evidence="6" type="ORF">LTR25_004887</name>
</gene>
<dbReference type="AlphaFoldDB" id="A0AAV9QAQ4"/>
<name>A0AAV9QAQ4_9PEZI</name>
<dbReference type="PROSITE" id="PS50088">
    <property type="entry name" value="ANK_REPEAT"/>
    <property type="match status" value="2"/>
</dbReference>
<dbReference type="Pfam" id="PF12796">
    <property type="entry name" value="Ank_2"/>
    <property type="match status" value="2"/>
</dbReference>
<dbReference type="EMBL" id="JAXLQG010000007">
    <property type="protein sequence ID" value="KAK5537635.1"/>
    <property type="molecule type" value="Genomic_DNA"/>
</dbReference>
<dbReference type="PANTHER" id="PTHR19848">
    <property type="entry name" value="WD40 REPEAT PROTEIN"/>
    <property type="match status" value="1"/>
</dbReference>
<evidence type="ECO:0000256" key="5">
    <source>
        <dbReference type="SAM" id="MobiDB-lite"/>
    </source>
</evidence>
<dbReference type="PROSITE" id="PS50082">
    <property type="entry name" value="WD_REPEATS_2"/>
    <property type="match status" value="3"/>
</dbReference>
<sequence>MPELQQEALTSRGKAIFVGFDHASTLLASHVNQEIHHFASSLHSQSERFKIWAVDLGLLVPGHGSLDYRVREAENVQQTIRAYLNDLSEYLRNLGELGSSQSLDDYRVRISTESPNFAIDDADTSDDEDMDQAAYISILLQSVEDVIDRLFKLSTKIRNPSTRLISTRAKLFRCIDEDSGCDLLEVFKHYDYCHVLSIFRGYYQKASSEVYEASLGNFVNGEDEVEEKWHTAENCLLCESRQEVMKDFWENRASLSDDSATSMSSLDRDVEADFLVQRLARANAQRRQQFFYWRAHHNKREIHTDMNLKVTAKDMIDARLAHAMERADGNPGTRSALQAQDLLHAPTITTATRLIPAISRFFDTKSEISVSEYAGSSYDPGGETYEFPPAPKGCKSGTQVYDNRAEWIVHENSVHRKQWRCPDHPYILSSSQQDFLQHIASNHPDDTDLMSTEQYLHACEAVSEYSDRPCPICLFFTEDAITLNNHIARHLERMSLFSLPRSRTSDDGTAEEEDSAAAINADEESRPNDTNASSSASQDWDVWQLELFAAAKDKDHEKLGYILRDAHQELELREERSIEALWQAVLIACQNDDLNFAQSLLNCLIHPGGTTLELEPMWSRALILASLQGSMDMVKLLAGYGDVSNETGALIEAVKRGNRELVEYLVGCGIAVNARALVEETGEQTSALAEAAAVGDMILTRFLLDQSADPDPTDLSRRPLSRAAMNGRLDVVQMLLESGASPIRGDTDPKDAPLTLASEAGHTAIVEALLDANIPVNPKVELSHALVAASKNGHLTIVELLLKYGADPNCVGEDDITPYGAADQFKHEEVQMVLTQAGAKPNISHKLKVRYLTDAATQLDMTVQLHIGCSSYVPCVGFSRDGQLLVAGSSLGAAVYDIKHGSIVSKAYPPGLIVRSEGVDSDEYVHGADFSLDGKHILLACGKIISVHDVLDGRVVVTLTGHEQDVYSVQVSPDGNFAVSASGDKTARIWSLNNWTLTKVFQLEAIAMMAKFSPDGRSIAMSSTDNYIYVYDASTAGLIAKLTGCKDTVYGVAFAHDGRSIYGASLDHTIRRWELSGEDNIWRSHSVFHGFEDFAFTVTCMARSRCVAGGSRDRTVRIWDTDTGEALCILKGYKNGVIGIATSPTDTLLATTGGDSVAIWRYRSFGDAEDEGLTV</sequence>
<dbReference type="InterPro" id="IPR036770">
    <property type="entry name" value="Ankyrin_rpt-contain_sf"/>
</dbReference>
<comment type="caution">
    <text evidence="6">The sequence shown here is derived from an EMBL/GenBank/DDBJ whole genome shotgun (WGS) entry which is preliminary data.</text>
</comment>
<dbReference type="PROSITE" id="PS00678">
    <property type="entry name" value="WD_REPEATS_1"/>
    <property type="match status" value="1"/>
</dbReference>
<proteinExistence type="predicted"/>
<dbReference type="SMART" id="SM00320">
    <property type="entry name" value="WD40"/>
    <property type="match status" value="7"/>
</dbReference>
<protein>
    <submittedName>
        <fullName evidence="6">General transcription repressor</fullName>
    </submittedName>
</protein>
<dbReference type="InterPro" id="IPR001680">
    <property type="entry name" value="WD40_rpt"/>
</dbReference>
<keyword evidence="1 4" id="KW-0853">WD repeat</keyword>
<keyword evidence="7" id="KW-1185">Reference proteome</keyword>
<dbReference type="SMART" id="SM00248">
    <property type="entry name" value="ANK"/>
    <property type="match status" value="5"/>
</dbReference>
<feature type="repeat" description="WD" evidence="4">
    <location>
        <begin position="1107"/>
        <end position="1129"/>
    </location>
</feature>
<dbReference type="SUPFAM" id="SSF50978">
    <property type="entry name" value="WD40 repeat-like"/>
    <property type="match status" value="1"/>
</dbReference>
<evidence type="ECO:0000256" key="1">
    <source>
        <dbReference type="ARBA" id="ARBA00022574"/>
    </source>
</evidence>
<evidence type="ECO:0000313" key="7">
    <source>
        <dbReference type="Proteomes" id="UP001345827"/>
    </source>
</evidence>
<keyword evidence="2" id="KW-0677">Repeat</keyword>
<feature type="compositionally biased region" description="Polar residues" evidence="5">
    <location>
        <begin position="528"/>
        <end position="537"/>
    </location>
</feature>
<dbReference type="InterPro" id="IPR002110">
    <property type="entry name" value="Ankyrin_rpt"/>
</dbReference>
<dbReference type="Proteomes" id="UP001345827">
    <property type="component" value="Unassembled WGS sequence"/>
</dbReference>
<dbReference type="CDD" id="cd00200">
    <property type="entry name" value="WD40"/>
    <property type="match status" value="1"/>
</dbReference>
<accession>A0AAV9QAQ4</accession>
<evidence type="ECO:0000256" key="3">
    <source>
        <dbReference type="PROSITE-ProRule" id="PRU00023"/>
    </source>
</evidence>
<dbReference type="Pfam" id="PF00400">
    <property type="entry name" value="WD40"/>
    <property type="match status" value="3"/>
</dbReference>
<feature type="repeat" description="ANK" evidence="3">
    <location>
        <begin position="715"/>
        <end position="747"/>
    </location>
</feature>
<organism evidence="6 7">
    <name type="scientific">Vermiconidia calcicola</name>
    <dbReference type="NCBI Taxonomy" id="1690605"/>
    <lineage>
        <taxon>Eukaryota</taxon>
        <taxon>Fungi</taxon>
        <taxon>Dikarya</taxon>
        <taxon>Ascomycota</taxon>
        <taxon>Pezizomycotina</taxon>
        <taxon>Dothideomycetes</taxon>
        <taxon>Dothideomycetidae</taxon>
        <taxon>Mycosphaerellales</taxon>
        <taxon>Extremaceae</taxon>
        <taxon>Vermiconidia</taxon>
    </lineage>
</organism>
<dbReference type="InterPro" id="IPR036322">
    <property type="entry name" value="WD40_repeat_dom_sf"/>
</dbReference>
<keyword evidence="3" id="KW-0040">ANK repeat</keyword>
<evidence type="ECO:0000256" key="4">
    <source>
        <dbReference type="PROSITE-ProRule" id="PRU00221"/>
    </source>
</evidence>
<dbReference type="PROSITE" id="PS50297">
    <property type="entry name" value="ANK_REP_REGION"/>
    <property type="match status" value="2"/>
</dbReference>
<dbReference type="InterPro" id="IPR019775">
    <property type="entry name" value="WD40_repeat_CS"/>
</dbReference>
<feature type="repeat" description="WD" evidence="4">
    <location>
        <begin position="959"/>
        <end position="1000"/>
    </location>
</feature>